<dbReference type="EMBL" id="CAFBSG010000016">
    <property type="protein sequence ID" value="CAB5240751.1"/>
    <property type="molecule type" value="Genomic_DNA"/>
</dbReference>
<evidence type="ECO:0000256" key="2">
    <source>
        <dbReference type="ARBA" id="ARBA00022475"/>
    </source>
</evidence>
<evidence type="ECO:0000256" key="3">
    <source>
        <dbReference type="ARBA" id="ARBA00022692"/>
    </source>
</evidence>
<dbReference type="PANTHER" id="PTHR30482">
    <property type="entry name" value="HIGH-AFFINITY BRANCHED-CHAIN AMINO ACID TRANSPORT SYSTEM PERMEASE"/>
    <property type="match status" value="1"/>
</dbReference>
<feature type="transmembrane region" description="Helical" evidence="6">
    <location>
        <begin position="299"/>
        <end position="316"/>
    </location>
</feature>
<keyword evidence="4 6" id="KW-1133">Transmembrane helix</keyword>
<dbReference type="GO" id="GO:0015658">
    <property type="term" value="F:branched-chain amino acid transmembrane transporter activity"/>
    <property type="evidence" value="ECO:0007669"/>
    <property type="project" value="InterPro"/>
</dbReference>
<feature type="transmembrane region" description="Helical" evidence="6">
    <location>
        <begin position="257"/>
        <end position="278"/>
    </location>
</feature>
<dbReference type="InterPro" id="IPR001851">
    <property type="entry name" value="ABC_transp_permease"/>
</dbReference>
<feature type="transmembrane region" description="Helical" evidence="6">
    <location>
        <begin position="118"/>
        <end position="137"/>
    </location>
</feature>
<sequence length="336" mass="34869">MRAVHKIKSNSTTRFIFFIALGIVLFLLSNRVDELRVYQGAEIAVYVIAISSLILLTGYSGQISLGHGALVAIGGYAAAVANINFHVPIWLTFFIAVLVSALFGALLGAAAARLSGPYLAGATLALAVGLPSIANQFTVLGGEQGLTFDAGMPPASLGEDFTVYKWNFWIAALATLAILWLLQNILRSRYGRTWRAIRSNDVAAELSGIAIGRSKVLAFALSAGIAGLAGACLAMLVGTVSPSAFPISLSFSLLTGAVLAGVTTLGGVMIGAVVLVAIPEIADAVANRFGGSESVTSNLPGLLVSALLILTVLLVPNGPVEQMRTIRSRKGVASHH</sequence>
<feature type="transmembrane region" description="Helical" evidence="6">
    <location>
        <begin position="166"/>
        <end position="186"/>
    </location>
</feature>
<comment type="subcellular location">
    <subcellularLocation>
        <location evidence="1">Cell membrane</location>
        <topology evidence="1">Multi-pass membrane protein</topology>
    </subcellularLocation>
</comment>
<evidence type="ECO:0000256" key="4">
    <source>
        <dbReference type="ARBA" id="ARBA00022989"/>
    </source>
</evidence>
<feature type="transmembrane region" description="Helical" evidence="6">
    <location>
        <begin position="63"/>
        <end position="83"/>
    </location>
</feature>
<feature type="transmembrane region" description="Helical" evidence="6">
    <location>
        <begin position="216"/>
        <end position="237"/>
    </location>
</feature>
<keyword evidence="5 6" id="KW-0472">Membrane</keyword>
<evidence type="ECO:0000256" key="5">
    <source>
        <dbReference type="ARBA" id="ARBA00023136"/>
    </source>
</evidence>
<proteinExistence type="predicted"/>
<accession>A0A6J7XV81</accession>
<evidence type="ECO:0000256" key="6">
    <source>
        <dbReference type="SAM" id="Phobius"/>
    </source>
</evidence>
<name>A0A6J7XV81_9ZZZZ</name>
<dbReference type="InterPro" id="IPR043428">
    <property type="entry name" value="LivM-like"/>
</dbReference>
<feature type="transmembrane region" description="Helical" evidence="6">
    <location>
        <begin position="35"/>
        <end position="56"/>
    </location>
</feature>
<feature type="transmembrane region" description="Helical" evidence="6">
    <location>
        <begin position="89"/>
        <end position="111"/>
    </location>
</feature>
<gene>
    <name evidence="7" type="ORF">UFOPK3554_01033</name>
</gene>
<dbReference type="Pfam" id="PF02653">
    <property type="entry name" value="BPD_transp_2"/>
    <property type="match status" value="1"/>
</dbReference>
<reference evidence="7" key="1">
    <citation type="submission" date="2020-05" db="EMBL/GenBank/DDBJ databases">
        <authorList>
            <person name="Chiriac C."/>
            <person name="Salcher M."/>
            <person name="Ghai R."/>
            <person name="Kavagutti S V."/>
        </authorList>
    </citation>
    <scope>NUCLEOTIDE SEQUENCE</scope>
</reference>
<dbReference type="CDD" id="cd06581">
    <property type="entry name" value="TM_PBP1_LivM_like"/>
    <property type="match status" value="1"/>
</dbReference>
<protein>
    <submittedName>
        <fullName evidence="7">Unannotated protein</fullName>
    </submittedName>
</protein>
<organism evidence="7">
    <name type="scientific">freshwater metagenome</name>
    <dbReference type="NCBI Taxonomy" id="449393"/>
    <lineage>
        <taxon>unclassified sequences</taxon>
        <taxon>metagenomes</taxon>
        <taxon>ecological metagenomes</taxon>
    </lineage>
</organism>
<dbReference type="PANTHER" id="PTHR30482:SF10">
    <property type="entry name" value="HIGH-AFFINITY BRANCHED-CHAIN AMINO ACID TRANSPORT PROTEIN BRAE"/>
    <property type="match status" value="1"/>
</dbReference>
<feature type="transmembrane region" description="Helical" evidence="6">
    <location>
        <begin position="12"/>
        <end position="29"/>
    </location>
</feature>
<dbReference type="AlphaFoldDB" id="A0A6J7XV81"/>
<keyword evidence="3 6" id="KW-0812">Transmembrane</keyword>
<evidence type="ECO:0000313" key="7">
    <source>
        <dbReference type="EMBL" id="CAB5240751.1"/>
    </source>
</evidence>
<keyword evidence="2" id="KW-1003">Cell membrane</keyword>
<evidence type="ECO:0000256" key="1">
    <source>
        <dbReference type="ARBA" id="ARBA00004651"/>
    </source>
</evidence>
<dbReference type="GO" id="GO:0005886">
    <property type="term" value="C:plasma membrane"/>
    <property type="evidence" value="ECO:0007669"/>
    <property type="project" value="UniProtKB-SubCell"/>
</dbReference>